<dbReference type="OrthoDB" id="10250105at2759"/>
<dbReference type="PANTHER" id="PTHR12835">
    <property type="entry name" value="BIOTIN PROTEIN LIGASE"/>
    <property type="match status" value="1"/>
</dbReference>
<dbReference type="PROSITE" id="PS51733">
    <property type="entry name" value="BPL_LPL_CATALYTIC"/>
    <property type="match status" value="1"/>
</dbReference>
<dbReference type="InterPro" id="IPR004143">
    <property type="entry name" value="BPL_LPL_catalytic"/>
</dbReference>
<dbReference type="AlphaFoldDB" id="J6EZ01"/>
<evidence type="ECO:0000259" key="2">
    <source>
        <dbReference type="PROSITE" id="PS51733"/>
    </source>
</evidence>
<dbReference type="InterPro" id="IPR019197">
    <property type="entry name" value="Biotin-prot_ligase_N"/>
</dbReference>
<dbReference type="GO" id="GO:0004077">
    <property type="term" value="F:biotin--[biotin carboxyl-carrier protein] ligase activity"/>
    <property type="evidence" value="ECO:0007669"/>
    <property type="project" value="TreeGrafter"/>
</dbReference>
<dbReference type="Gene3D" id="3.40.50.880">
    <property type="match status" value="1"/>
</dbReference>
<dbReference type="HOGENOM" id="CLU_006150_1_0_1"/>
<evidence type="ECO:0000313" key="3">
    <source>
        <dbReference type="EMBL" id="EJT48072.1"/>
    </source>
</evidence>
<dbReference type="Gene3D" id="3.30.930.10">
    <property type="entry name" value="Bira Bifunctional Protein, Domain 2"/>
    <property type="match status" value="1"/>
</dbReference>
<dbReference type="PANTHER" id="PTHR12835:SF5">
    <property type="entry name" value="BIOTIN--PROTEIN LIGASE"/>
    <property type="match status" value="1"/>
</dbReference>
<dbReference type="EMBL" id="ALBS01000215">
    <property type="protein sequence ID" value="EJT48072.1"/>
    <property type="molecule type" value="Genomic_DNA"/>
</dbReference>
<dbReference type="CDD" id="cd02440">
    <property type="entry name" value="AdoMet_MTases"/>
    <property type="match status" value="1"/>
</dbReference>
<dbReference type="Pfam" id="PF09825">
    <property type="entry name" value="BPL_N"/>
    <property type="match status" value="1"/>
</dbReference>
<gene>
    <name evidence="3" type="ORF">A1Q1_02988</name>
</gene>
<dbReference type="KEGG" id="tasa:A1Q1_02988"/>
<dbReference type="SUPFAM" id="SSF53335">
    <property type="entry name" value="S-adenosyl-L-methionine-dependent methyltransferases"/>
    <property type="match status" value="1"/>
</dbReference>
<organism evidence="3 4">
    <name type="scientific">Trichosporon asahii var. asahii (strain ATCC 90039 / CBS 2479 / JCM 2466 / KCTC 7840 / NBRC 103889/ NCYC 2677 / UAMH 7654)</name>
    <name type="common">Yeast</name>
    <dbReference type="NCBI Taxonomy" id="1186058"/>
    <lineage>
        <taxon>Eukaryota</taxon>
        <taxon>Fungi</taxon>
        <taxon>Dikarya</taxon>
        <taxon>Basidiomycota</taxon>
        <taxon>Agaricomycotina</taxon>
        <taxon>Tremellomycetes</taxon>
        <taxon>Trichosporonales</taxon>
        <taxon>Trichosporonaceae</taxon>
        <taxon>Trichosporon</taxon>
    </lineage>
</organism>
<feature type="compositionally biased region" description="Basic and acidic residues" evidence="1">
    <location>
        <begin position="664"/>
        <end position="675"/>
    </location>
</feature>
<dbReference type="CDD" id="cd03144">
    <property type="entry name" value="GATase1_ScBLP_like"/>
    <property type="match status" value="1"/>
</dbReference>
<dbReference type="Proteomes" id="UP000002748">
    <property type="component" value="Unassembled WGS sequence"/>
</dbReference>
<dbReference type="GO" id="GO:0005737">
    <property type="term" value="C:cytoplasm"/>
    <property type="evidence" value="ECO:0007669"/>
    <property type="project" value="TreeGrafter"/>
</dbReference>
<feature type="domain" description="BPL/LPL catalytic" evidence="2">
    <location>
        <begin position="750"/>
        <end position="955"/>
    </location>
</feature>
<dbReference type="InterPro" id="IPR029063">
    <property type="entry name" value="SAM-dependent_MTases_sf"/>
</dbReference>
<comment type="caution">
    <text evidence="3">The sequence shown here is derived from an EMBL/GenBank/DDBJ whole genome shotgun (WGS) entry which is preliminary data.</text>
</comment>
<feature type="region of interest" description="Disordered" evidence="1">
    <location>
        <begin position="664"/>
        <end position="685"/>
    </location>
</feature>
<dbReference type="InterPro" id="IPR029062">
    <property type="entry name" value="Class_I_gatase-like"/>
</dbReference>
<dbReference type="Pfam" id="PF13847">
    <property type="entry name" value="Methyltransf_31"/>
    <property type="match status" value="1"/>
</dbReference>
<keyword evidence="3" id="KW-0436">Ligase</keyword>
<dbReference type="InterPro" id="IPR045864">
    <property type="entry name" value="aa-tRNA-synth_II/BPL/LPL"/>
</dbReference>
<dbReference type="GeneID" id="25986501"/>
<evidence type="ECO:0000256" key="1">
    <source>
        <dbReference type="SAM" id="MobiDB-lite"/>
    </source>
</evidence>
<sequence length="1055" mass="115959">MSFRQLVRAFSTSCRKLSVTGDRVLLDSLLKNPELDPQDARNELRWMRQSLSPSLSLSSRDTELASMVKRRAAGNTDFGPLELLCRAPTLIPRPETAFIVEHLAERLLDAKRKRYIERPLRVLDLCTGSGCIPLLLSHLLQDTLHVAHGVDISPEAIELSEANKQLVSCDNVYFHQSDILSPDFVDHIRNDTGLEHFDLITSNPPYIPADVWAQLPQSVRDYEDSRALVGGSVPGVGDGVQFYGCIAKLADQLLEPASGEFPQIAVEIGETQAAEVSSLLPAAHRRSSRLTLVHKSPTPSCIVFPFPPLVGYTRALNALTLLKMPGPGPLAHQVLVYAGPGISPLSLSYTLLTLSLVLRPNYTVQQVAADVLKGEPWEPNTAMLVIPGGRDLPYVDELSTRSNVTRRIQDYVRNGGRYLGICAGAYFGSADCKFDIGGRHEVVGKRDLGFDYGSEQGAHAISLNVEGGKSLLELLYTNGGGHFIMPSPAPSNVEVVARYAEPPAESDVAAVLISEGKGKALLSSVHFEYPLEDPPARDAIQKLDVVPPPEFIEECEKARLQWVRQLLSSMELNVPARAGDGEVKDGEEDPHLLLNPTHPGPIFTFSHPKLPELATGIFSAPSIQKKVEPAKDGFEQFVDGNDTFVYGPTDAVGDVPAFLSKARRTEPKHEPKMEDLSIGDQPPLPKPMDFKDIPKLVLLPGKEQYTPEWTPLFNFETYWAELDQARKEAGRRTGVMRTDELSKGRTGERSSVGDVLFYGEAVTSTQTMLDRNPILLNGIKTPHAFLASFQLSGRGRGGNAWLTPVGCLPFTLMLSMPQSMVNKLIFVQYLAALAIAEALDPDGRLGVRIKWPNDVYAHVEGVGGTEVGGGKKGLAKIAGILVNTNYMNGQWRVLVGCGINVLNALPTTSISQMHDLLRERLTKFGQSGDLPPAPTMERVFARIMQSFEQKWEQFLNDGGFDSFMDEYKSRWLHQDQEVTLTTVTPHQKLRIVGITPDQGLLRCVPIEDTKLTPLYQRSVDGYADRTGNGTSGEFVDLQPDGNSFDLMSNMIKKKN</sequence>
<protein>
    <submittedName>
        <fullName evidence="3">Biotin-acetyl-CoA-carboxylase ligase</fullName>
    </submittedName>
</protein>
<dbReference type="RefSeq" id="XP_014179692.1">
    <property type="nucleotide sequence ID" value="XM_014324217.1"/>
</dbReference>
<proteinExistence type="predicted"/>
<reference evidence="3 4" key="1">
    <citation type="journal article" date="2012" name="Eukaryot. Cell">
        <title>Draft genome sequence of CBS 2479, the standard type strain of Trichosporon asahii.</title>
        <authorList>
            <person name="Yang R.Y."/>
            <person name="Li H.T."/>
            <person name="Zhu H."/>
            <person name="Zhou G.P."/>
            <person name="Wang M."/>
            <person name="Wang L."/>
        </authorList>
    </citation>
    <scope>NUCLEOTIDE SEQUENCE [LARGE SCALE GENOMIC DNA]</scope>
    <source>
        <strain evidence="4">ATCC 90039 / CBS 2479 / JCM 2466 / KCTC 7840 / NCYC 2677 / UAMH 7654</strain>
    </source>
</reference>
<name>J6EZ01_TRIAS</name>
<dbReference type="InterPro" id="IPR025714">
    <property type="entry name" value="Methyltranfer_dom"/>
</dbReference>
<accession>J6EZ01</accession>
<dbReference type="VEuPathDB" id="FungiDB:A1Q1_02988"/>
<evidence type="ECO:0000313" key="4">
    <source>
        <dbReference type="Proteomes" id="UP000002748"/>
    </source>
</evidence>
<dbReference type="SUPFAM" id="SSF55681">
    <property type="entry name" value="Class II aaRS and biotin synthetases"/>
    <property type="match status" value="1"/>
</dbReference>
<dbReference type="Gene3D" id="3.40.50.150">
    <property type="entry name" value="Vaccinia Virus protein VP39"/>
    <property type="match status" value="1"/>
</dbReference>
<dbReference type="Pfam" id="PF03099">
    <property type="entry name" value="BPL_LplA_LipB"/>
    <property type="match status" value="1"/>
</dbReference>
<dbReference type="SUPFAM" id="SSF52317">
    <property type="entry name" value="Class I glutamine amidotransferase-like"/>
    <property type="match status" value="2"/>
</dbReference>